<dbReference type="RefSeq" id="WP_204005874.1">
    <property type="nucleotide sequence ID" value="NZ_BOPG01000063.1"/>
</dbReference>
<dbReference type="Gene3D" id="3.40.50.300">
    <property type="entry name" value="P-loop containing nucleotide triphosphate hydrolases"/>
    <property type="match status" value="1"/>
</dbReference>
<feature type="domain" description="NadR/Ttd14 AAA" evidence="1">
    <location>
        <begin position="3"/>
        <end position="169"/>
    </location>
</feature>
<sequence>MRRYIITGAPGAGKTTILTALRDRGYPVVGEAATDVITREQRKGREEAWRSPDFIDAITRLQRRRQQLPVPPAATVQVFDRSPICTLALARYAEVPVTPLLAGEVDRVVGERIYQPRVFFVRLLGFITRTAARRITLEQSVRFEGIHERAYREFGFELIDVPPAPLADRVTMIDQHIAMAADHAQ</sequence>
<dbReference type="EMBL" id="BOPG01000063">
    <property type="protein sequence ID" value="GIJ61123.1"/>
    <property type="molecule type" value="Genomic_DNA"/>
</dbReference>
<dbReference type="SUPFAM" id="SSF52540">
    <property type="entry name" value="P-loop containing nucleoside triphosphate hydrolases"/>
    <property type="match status" value="1"/>
</dbReference>
<evidence type="ECO:0000313" key="3">
    <source>
        <dbReference type="Proteomes" id="UP000612585"/>
    </source>
</evidence>
<dbReference type="Pfam" id="PF13521">
    <property type="entry name" value="AAA_28"/>
    <property type="match status" value="1"/>
</dbReference>
<name>A0A8J4E4K3_9ACTN</name>
<protein>
    <recommendedName>
        <fullName evidence="1">NadR/Ttd14 AAA domain-containing protein</fullName>
    </recommendedName>
</protein>
<dbReference type="Proteomes" id="UP000612585">
    <property type="component" value="Unassembled WGS sequence"/>
</dbReference>
<dbReference type="InterPro" id="IPR038727">
    <property type="entry name" value="NadR/Ttd14_AAA_dom"/>
</dbReference>
<comment type="caution">
    <text evidence="2">The sequence shown here is derived from an EMBL/GenBank/DDBJ whole genome shotgun (WGS) entry which is preliminary data.</text>
</comment>
<evidence type="ECO:0000313" key="2">
    <source>
        <dbReference type="EMBL" id="GIJ61123.1"/>
    </source>
</evidence>
<dbReference type="AlphaFoldDB" id="A0A8J4E4K3"/>
<proteinExistence type="predicted"/>
<gene>
    <name evidence="2" type="ORF">Vau01_086390</name>
</gene>
<dbReference type="InterPro" id="IPR027417">
    <property type="entry name" value="P-loop_NTPase"/>
</dbReference>
<organism evidence="2 3">
    <name type="scientific">Virgisporangium aurantiacum</name>
    <dbReference type="NCBI Taxonomy" id="175570"/>
    <lineage>
        <taxon>Bacteria</taxon>
        <taxon>Bacillati</taxon>
        <taxon>Actinomycetota</taxon>
        <taxon>Actinomycetes</taxon>
        <taxon>Micromonosporales</taxon>
        <taxon>Micromonosporaceae</taxon>
        <taxon>Virgisporangium</taxon>
    </lineage>
</organism>
<accession>A0A8J4E4K3</accession>
<evidence type="ECO:0000259" key="1">
    <source>
        <dbReference type="Pfam" id="PF13521"/>
    </source>
</evidence>
<reference evidence="2" key="1">
    <citation type="submission" date="2021-01" db="EMBL/GenBank/DDBJ databases">
        <title>Whole genome shotgun sequence of Virgisporangium aurantiacum NBRC 16421.</title>
        <authorList>
            <person name="Komaki H."/>
            <person name="Tamura T."/>
        </authorList>
    </citation>
    <scope>NUCLEOTIDE SEQUENCE</scope>
    <source>
        <strain evidence="2">NBRC 16421</strain>
    </source>
</reference>
<keyword evidence="3" id="KW-1185">Reference proteome</keyword>